<dbReference type="Pfam" id="PF08982">
    <property type="entry name" value="AtaL"/>
    <property type="match status" value="1"/>
</dbReference>
<evidence type="ECO:0000313" key="1">
    <source>
        <dbReference type="EMBL" id="MFC2254837.1"/>
    </source>
</evidence>
<comment type="caution">
    <text evidence="1">The sequence shown here is derived from an EMBL/GenBank/DDBJ whole genome shotgun (WGS) entry which is preliminary data.</text>
</comment>
<dbReference type="Gene3D" id="3.30.530.20">
    <property type="match status" value="1"/>
</dbReference>
<evidence type="ECO:0000313" key="2">
    <source>
        <dbReference type="Proteomes" id="UP001595190"/>
    </source>
</evidence>
<sequence>MYTLSFAVEVNPEGATPVLTAEQVWKGLEMKAENAVPFVPGMTRCEVIERQGNTLLREITVPGGNYTELIRFYAPVQVQFERVGSGGFIENTISESERGLLLTFTFGLPFPGTEAGSAEERAKGESMREGYIAAIAATLKKVRELVTAREI</sequence>
<dbReference type="EMBL" id="JBHGPK010000046">
    <property type="protein sequence ID" value="MFC2254837.1"/>
    <property type="molecule type" value="Genomic_DNA"/>
</dbReference>
<dbReference type="SUPFAM" id="SSF55961">
    <property type="entry name" value="Bet v1-like"/>
    <property type="match status" value="1"/>
</dbReference>
<dbReference type="RefSeq" id="WP_394315438.1">
    <property type="nucleotide sequence ID" value="NZ_JBHGPK010000046.1"/>
</dbReference>
<protein>
    <submittedName>
        <fullName evidence="1">SRPBCC family protein</fullName>
    </submittedName>
</protein>
<dbReference type="InterPro" id="IPR015075">
    <property type="entry name" value="AtaL"/>
</dbReference>
<reference evidence="1 2" key="1">
    <citation type="submission" date="2024-09" db="EMBL/GenBank/DDBJ databases">
        <title>Description of Labrys sedimenti sp. nov., isolated from a diclofenac-degrading enrichment culture, and genome-based reclassification of Labrys portucalensis as a later heterotypic synonym of Labrys neptuniae.</title>
        <authorList>
            <person name="Tancsics A."/>
            <person name="Csepanyi A."/>
        </authorList>
    </citation>
    <scope>NUCLEOTIDE SEQUENCE [LARGE SCALE GENOMIC DNA]</scope>
    <source>
        <strain evidence="1 2">LMG 23412</strain>
    </source>
</reference>
<gene>
    <name evidence="1" type="ORF">ACETRX_34875</name>
</gene>
<name>A0ABV6ZRS4_9HYPH</name>
<proteinExistence type="predicted"/>
<accession>A0ABV6ZRS4</accession>
<organism evidence="1 2">
    <name type="scientific">Labrys neptuniae</name>
    <dbReference type="NCBI Taxonomy" id="376174"/>
    <lineage>
        <taxon>Bacteria</taxon>
        <taxon>Pseudomonadati</taxon>
        <taxon>Pseudomonadota</taxon>
        <taxon>Alphaproteobacteria</taxon>
        <taxon>Hyphomicrobiales</taxon>
        <taxon>Xanthobacteraceae</taxon>
        <taxon>Labrys</taxon>
    </lineage>
</organism>
<dbReference type="Proteomes" id="UP001595190">
    <property type="component" value="Unassembled WGS sequence"/>
</dbReference>
<dbReference type="InterPro" id="IPR023393">
    <property type="entry name" value="START-like_dom_sf"/>
</dbReference>